<feature type="region of interest" description="Disordered" evidence="1">
    <location>
        <begin position="20"/>
        <end position="87"/>
    </location>
</feature>
<reference evidence="2" key="1">
    <citation type="submission" date="2023-04" db="EMBL/GenBank/DDBJ databases">
        <authorList>
            <consortium name="ELIXIR-Norway"/>
        </authorList>
    </citation>
    <scope>NUCLEOTIDE SEQUENCE [LARGE SCALE GENOMIC DNA]</scope>
</reference>
<evidence type="ECO:0000313" key="3">
    <source>
        <dbReference type="Proteomes" id="UP001176941"/>
    </source>
</evidence>
<proteinExistence type="predicted"/>
<evidence type="ECO:0000256" key="1">
    <source>
        <dbReference type="SAM" id="MobiDB-lite"/>
    </source>
</evidence>
<feature type="compositionally biased region" description="Basic and acidic residues" evidence="1">
    <location>
        <begin position="53"/>
        <end position="65"/>
    </location>
</feature>
<organism evidence="2 3">
    <name type="scientific">Rangifer tarandus platyrhynchus</name>
    <name type="common">Svalbard reindeer</name>
    <dbReference type="NCBI Taxonomy" id="3082113"/>
    <lineage>
        <taxon>Eukaryota</taxon>
        <taxon>Metazoa</taxon>
        <taxon>Chordata</taxon>
        <taxon>Craniata</taxon>
        <taxon>Vertebrata</taxon>
        <taxon>Euteleostomi</taxon>
        <taxon>Mammalia</taxon>
        <taxon>Eutheria</taxon>
        <taxon>Laurasiatheria</taxon>
        <taxon>Artiodactyla</taxon>
        <taxon>Ruminantia</taxon>
        <taxon>Pecora</taxon>
        <taxon>Cervidae</taxon>
        <taxon>Odocoileinae</taxon>
        <taxon>Rangifer</taxon>
    </lineage>
</organism>
<dbReference type="EMBL" id="OX459956">
    <property type="protein sequence ID" value="CAI9162162.1"/>
    <property type="molecule type" value="Genomic_DNA"/>
</dbReference>
<evidence type="ECO:0000313" key="2">
    <source>
        <dbReference type="EMBL" id="CAI9162162.1"/>
    </source>
</evidence>
<keyword evidence="3" id="KW-1185">Reference proteome</keyword>
<feature type="compositionally biased region" description="Pro residues" evidence="1">
    <location>
        <begin position="26"/>
        <end position="39"/>
    </location>
</feature>
<sequence>MGAAEVPKTLCPQVIARESESCFAPGPGPRPGFSPPMPRCPLRERGSPGSGARRPERPSPRHPEPRLLPSRRSPDHRRPGYIVSSPPGLLQRIHRRFGYTVSASLAAASCGREAHDTGGVCAFHPRTQASTSQSKKRETLHPNC</sequence>
<accession>A0ABN8YNK0</accession>
<name>A0ABN8YNK0_RANTA</name>
<protein>
    <submittedName>
        <fullName evidence="2">Uncharacterized protein</fullName>
    </submittedName>
</protein>
<gene>
    <name evidence="2" type="ORF">MRATA1EN1_LOCUS11124</name>
</gene>
<dbReference type="Proteomes" id="UP001176941">
    <property type="component" value="Chromosome 20"/>
</dbReference>